<keyword evidence="4" id="KW-1185">Reference proteome</keyword>
<dbReference type="SUPFAM" id="SSF52058">
    <property type="entry name" value="L domain-like"/>
    <property type="match status" value="1"/>
</dbReference>
<dbReference type="EMBL" id="PQIB02000008">
    <property type="protein sequence ID" value="RLN04024.1"/>
    <property type="molecule type" value="Genomic_DNA"/>
</dbReference>
<sequence length="355" mass="39160">MALDVMTIINQLSQLRYLKVSGHCKSIMLPCQIRGLGLLETLDLSGISNCSISLEIVDAPRLSHLVMPMNTGLPDWIGKVKLLRTLRWFILPMDSLEGIIGLGELTSLSDLELSFPNVSTELLKAAWMTALSDSLGKLGNLKQLRVSPPNLLKAVALRADALSSLSPPFRNLELLILHHGCTFSRVPRWIGHLHSLRELWLGAKHVLEEDVTIIGTKLPSLIHLSLRIPGVLRERIIIGGSTGSPVLRGFLFDCDGMSSLSFEAGAMPALRELRLILDANEWDKAAPGGLHHLPSLEKITTRRALYMTKRRSPKRQRLTATGEDITALIRSVFQEAADALPARPEFEPRAGPVLR</sequence>
<dbReference type="Pfam" id="PF23598">
    <property type="entry name" value="LRR_14"/>
    <property type="match status" value="1"/>
</dbReference>
<organism evidence="3 4">
    <name type="scientific">Panicum miliaceum</name>
    <name type="common">Proso millet</name>
    <name type="synonym">Broomcorn millet</name>
    <dbReference type="NCBI Taxonomy" id="4540"/>
    <lineage>
        <taxon>Eukaryota</taxon>
        <taxon>Viridiplantae</taxon>
        <taxon>Streptophyta</taxon>
        <taxon>Embryophyta</taxon>
        <taxon>Tracheophyta</taxon>
        <taxon>Spermatophyta</taxon>
        <taxon>Magnoliopsida</taxon>
        <taxon>Liliopsida</taxon>
        <taxon>Poales</taxon>
        <taxon>Poaceae</taxon>
        <taxon>PACMAD clade</taxon>
        <taxon>Panicoideae</taxon>
        <taxon>Panicodae</taxon>
        <taxon>Paniceae</taxon>
        <taxon>Panicinae</taxon>
        <taxon>Panicum</taxon>
        <taxon>Panicum sect. Panicum</taxon>
    </lineage>
</organism>
<name>A0A3L6RHN6_PANMI</name>
<dbReference type="PANTHER" id="PTHR47186:SF3">
    <property type="entry name" value="OS09G0267800 PROTEIN"/>
    <property type="match status" value="1"/>
</dbReference>
<evidence type="ECO:0000256" key="1">
    <source>
        <dbReference type="ARBA" id="ARBA00022737"/>
    </source>
</evidence>
<evidence type="ECO:0000313" key="4">
    <source>
        <dbReference type="Proteomes" id="UP000275267"/>
    </source>
</evidence>
<proteinExistence type="predicted"/>
<gene>
    <name evidence="3" type="ORF">C2845_PM13G00470</name>
</gene>
<feature type="domain" description="Disease resistance R13L4/SHOC-2-like LRR" evidence="2">
    <location>
        <begin position="8"/>
        <end position="302"/>
    </location>
</feature>
<protein>
    <recommendedName>
        <fullName evidence="2">Disease resistance R13L4/SHOC-2-like LRR domain-containing protein</fullName>
    </recommendedName>
</protein>
<comment type="caution">
    <text evidence="3">The sequence shown here is derived from an EMBL/GenBank/DDBJ whole genome shotgun (WGS) entry which is preliminary data.</text>
</comment>
<dbReference type="InterPro" id="IPR032675">
    <property type="entry name" value="LRR_dom_sf"/>
</dbReference>
<reference evidence="4" key="1">
    <citation type="journal article" date="2019" name="Nat. Commun.">
        <title>The genome of broomcorn millet.</title>
        <authorList>
            <person name="Zou C."/>
            <person name="Miki D."/>
            <person name="Li D."/>
            <person name="Tang Q."/>
            <person name="Xiao L."/>
            <person name="Rajput S."/>
            <person name="Deng P."/>
            <person name="Jia W."/>
            <person name="Huang R."/>
            <person name="Zhang M."/>
            <person name="Sun Y."/>
            <person name="Hu J."/>
            <person name="Fu X."/>
            <person name="Schnable P.S."/>
            <person name="Li F."/>
            <person name="Zhang H."/>
            <person name="Feng B."/>
            <person name="Zhu X."/>
            <person name="Liu R."/>
            <person name="Schnable J.C."/>
            <person name="Zhu J.-K."/>
            <person name="Zhang H."/>
        </authorList>
    </citation>
    <scope>NUCLEOTIDE SEQUENCE [LARGE SCALE GENOMIC DNA]</scope>
</reference>
<dbReference type="STRING" id="4540.A0A3L6RHN6"/>
<dbReference type="AlphaFoldDB" id="A0A3L6RHN6"/>
<evidence type="ECO:0000259" key="2">
    <source>
        <dbReference type="Pfam" id="PF23598"/>
    </source>
</evidence>
<dbReference type="OrthoDB" id="678657at2759"/>
<dbReference type="Gene3D" id="3.80.10.10">
    <property type="entry name" value="Ribonuclease Inhibitor"/>
    <property type="match status" value="1"/>
</dbReference>
<evidence type="ECO:0000313" key="3">
    <source>
        <dbReference type="EMBL" id="RLN04024.1"/>
    </source>
</evidence>
<dbReference type="InterPro" id="IPR055414">
    <property type="entry name" value="LRR_R13L4/SHOC2-like"/>
</dbReference>
<keyword evidence="1" id="KW-0677">Repeat</keyword>
<accession>A0A3L6RHN6</accession>
<dbReference type="Proteomes" id="UP000275267">
    <property type="component" value="Unassembled WGS sequence"/>
</dbReference>
<dbReference type="PANTHER" id="PTHR47186">
    <property type="entry name" value="LEUCINE-RICH REPEAT-CONTAINING PROTEIN 57"/>
    <property type="match status" value="1"/>
</dbReference>